<feature type="signal peptide" evidence="1">
    <location>
        <begin position="1"/>
        <end position="25"/>
    </location>
</feature>
<reference evidence="2 3" key="1">
    <citation type="submission" date="2019-02" db="EMBL/GenBank/DDBJ databases">
        <title>Deep-cultivation of Planctomycetes and their phenomic and genomic characterization uncovers novel biology.</title>
        <authorList>
            <person name="Wiegand S."/>
            <person name="Jogler M."/>
            <person name="Boedeker C."/>
            <person name="Pinto D."/>
            <person name="Vollmers J."/>
            <person name="Rivas-Marin E."/>
            <person name="Kohn T."/>
            <person name="Peeters S.H."/>
            <person name="Heuer A."/>
            <person name="Rast P."/>
            <person name="Oberbeckmann S."/>
            <person name="Bunk B."/>
            <person name="Jeske O."/>
            <person name="Meyerdierks A."/>
            <person name="Storesund J.E."/>
            <person name="Kallscheuer N."/>
            <person name="Luecker S."/>
            <person name="Lage O.M."/>
            <person name="Pohl T."/>
            <person name="Merkel B.J."/>
            <person name="Hornburger P."/>
            <person name="Mueller R.-W."/>
            <person name="Bruemmer F."/>
            <person name="Labrenz M."/>
            <person name="Spormann A.M."/>
            <person name="Op Den Camp H."/>
            <person name="Overmann J."/>
            <person name="Amann R."/>
            <person name="Jetten M.S.M."/>
            <person name="Mascher T."/>
            <person name="Medema M.H."/>
            <person name="Devos D.P."/>
            <person name="Kaster A.-K."/>
            <person name="Ovreas L."/>
            <person name="Rohde M."/>
            <person name="Galperin M.Y."/>
            <person name="Jogler C."/>
        </authorList>
    </citation>
    <scope>NUCLEOTIDE SEQUENCE [LARGE SCALE GENOMIC DNA]</scope>
    <source>
        <strain evidence="2 3">Pla123a</strain>
    </source>
</reference>
<dbReference type="InterPro" id="IPR013424">
    <property type="entry name" value="Ice-binding_C"/>
</dbReference>
<organism evidence="2 3">
    <name type="scientific">Posidoniimonas polymericola</name>
    <dbReference type="NCBI Taxonomy" id="2528002"/>
    <lineage>
        <taxon>Bacteria</taxon>
        <taxon>Pseudomonadati</taxon>
        <taxon>Planctomycetota</taxon>
        <taxon>Planctomycetia</taxon>
        <taxon>Pirellulales</taxon>
        <taxon>Lacipirellulaceae</taxon>
        <taxon>Posidoniimonas</taxon>
    </lineage>
</organism>
<evidence type="ECO:0000313" key="3">
    <source>
        <dbReference type="Proteomes" id="UP000318478"/>
    </source>
</evidence>
<evidence type="ECO:0008006" key="4">
    <source>
        <dbReference type="Google" id="ProtNLM"/>
    </source>
</evidence>
<evidence type="ECO:0000313" key="2">
    <source>
        <dbReference type="EMBL" id="TWT76991.1"/>
    </source>
</evidence>
<name>A0A5C5YPV9_9BACT</name>
<dbReference type="NCBIfam" id="TIGR02595">
    <property type="entry name" value="PEP_CTERM"/>
    <property type="match status" value="1"/>
</dbReference>
<keyword evidence="3" id="KW-1185">Reference proteome</keyword>
<dbReference type="EMBL" id="SJPO01000005">
    <property type="protein sequence ID" value="TWT76991.1"/>
    <property type="molecule type" value="Genomic_DNA"/>
</dbReference>
<dbReference type="Proteomes" id="UP000318478">
    <property type="component" value="Unassembled WGS sequence"/>
</dbReference>
<gene>
    <name evidence="2" type="ORF">Pla123a_24160</name>
</gene>
<feature type="chain" id="PRO_5022702712" description="PEP-CTERM protein-sorting domain-containing protein" evidence="1">
    <location>
        <begin position="26"/>
        <end position="249"/>
    </location>
</feature>
<proteinExistence type="predicted"/>
<keyword evidence="1" id="KW-0732">Signal</keyword>
<comment type="caution">
    <text evidence="2">The sequence shown here is derived from an EMBL/GenBank/DDBJ whole genome shotgun (WGS) entry which is preliminary data.</text>
</comment>
<sequence precursor="true">MKLTFHYSTLLAAALVVAAPLSVDAGVLGADDFSEGDGALLNGKTADVGGVWAAPDSGQIQGGAYDTAQFGDSHQGAFVDFSGALAAGETLTMTFETLATAGDMFSDGVSGNSYAGISLYVGGDEKFFVGDPAGGNDVLGTGWTLDGFAGGSGVAISAIGSEAVSGVFTYHFDSGNASLTVDDGVTSDTIFRTYDPGVAINRLRIQAGDGAAEINVASFSVSSDVPEPASLSLLGFIAVGGVAARRWKR</sequence>
<evidence type="ECO:0000256" key="1">
    <source>
        <dbReference type="SAM" id="SignalP"/>
    </source>
</evidence>
<dbReference type="RefSeq" id="WP_197527895.1">
    <property type="nucleotide sequence ID" value="NZ_SJPO01000005.1"/>
</dbReference>
<accession>A0A5C5YPV9</accession>
<protein>
    <recommendedName>
        <fullName evidence="4">PEP-CTERM protein-sorting domain-containing protein</fullName>
    </recommendedName>
</protein>
<dbReference type="AlphaFoldDB" id="A0A5C5YPV9"/>